<sequence>MDVAERVPRFNLNEFRLRKVVEKIANINPTLLDQLERSVSPEDLDRFVLALTATIQEVCATYLKLTKLRPKTVPWWDAELEMLWNETSALKRRFTHTLYPVVKADKNVAYKLCRANFRRTLSIKRDQSWAEFCRELSSLNEFALPYKICANGVCRPLVIGNILVDGRPCTSLRESIEQIVKVLFSSDDEVLTESSEQQARRLFVESYNSAGNDPHFTKTEVWSALKQTKRGKAPGLDRLQYEIIVAINKSPRLLVSLFNRCLDLGHFPRPWKKAKLVHLNKPGKDTSDPEGFPTDLFAFDY</sequence>
<organism evidence="1 2">
    <name type="scientific">Araneus ventricosus</name>
    <name type="common">Orbweaver spider</name>
    <name type="synonym">Epeira ventricosa</name>
    <dbReference type="NCBI Taxonomy" id="182803"/>
    <lineage>
        <taxon>Eukaryota</taxon>
        <taxon>Metazoa</taxon>
        <taxon>Ecdysozoa</taxon>
        <taxon>Arthropoda</taxon>
        <taxon>Chelicerata</taxon>
        <taxon>Arachnida</taxon>
        <taxon>Araneae</taxon>
        <taxon>Araneomorphae</taxon>
        <taxon>Entelegynae</taxon>
        <taxon>Araneoidea</taxon>
        <taxon>Araneidae</taxon>
        <taxon>Araneus</taxon>
    </lineage>
</organism>
<evidence type="ECO:0000313" key="2">
    <source>
        <dbReference type="Proteomes" id="UP000499080"/>
    </source>
</evidence>
<comment type="caution">
    <text evidence="1">The sequence shown here is derived from an EMBL/GenBank/DDBJ whole genome shotgun (WGS) entry which is preliminary data.</text>
</comment>
<dbReference type="InterPro" id="IPR052560">
    <property type="entry name" value="RdDP_mobile_element"/>
</dbReference>
<accession>A0A4Y2Q2K8</accession>
<protein>
    <recommendedName>
        <fullName evidence="3">Retrovirus-related Pol polyprotein from type-1 retrotransposable element R1</fullName>
    </recommendedName>
</protein>
<evidence type="ECO:0008006" key="3">
    <source>
        <dbReference type="Google" id="ProtNLM"/>
    </source>
</evidence>
<dbReference type="AlphaFoldDB" id="A0A4Y2Q2K8"/>
<proteinExistence type="predicted"/>
<keyword evidence="2" id="KW-1185">Reference proteome</keyword>
<dbReference type="PANTHER" id="PTHR36688">
    <property type="entry name" value="ENDO/EXONUCLEASE/PHOSPHATASE DOMAIN-CONTAINING PROTEIN"/>
    <property type="match status" value="1"/>
</dbReference>
<dbReference type="PANTHER" id="PTHR36688:SF1">
    <property type="entry name" value="ENDONUCLEASE_EXONUCLEASE_PHOSPHATASE DOMAIN-CONTAINING PROTEIN"/>
    <property type="match status" value="1"/>
</dbReference>
<reference evidence="1 2" key="1">
    <citation type="journal article" date="2019" name="Sci. Rep.">
        <title>Orb-weaving spider Araneus ventricosus genome elucidates the spidroin gene catalogue.</title>
        <authorList>
            <person name="Kono N."/>
            <person name="Nakamura H."/>
            <person name="Ohtoshi R."/>
            <person name="Moran D.A.P."/>
            <person name="Shinohara A."/>
            <person name="Yoshida Y."/>
            <person name="Fujiwara M."/>
            <person name="Mori M."/>
            <person name="Tomita M."/>
            <person name="Arakawa K."/>
        </authorList>
    </citation>
    <scope>NUCLEOTIDE SEQUENCE [LARGE SCALE GENOMIC DNA]</scope>
</reference>
<dbReference type="Proteomes" id="UP000499080">
    <property type="component" value="Unassembled WGS sequence"/>
</dbReference>
<gene>
    <name evidence="1" type="ORF">AVEN_95892_1</name>
</gene>
<dbReference type="EMBL" id="BGPR01012923">
    <property type="protein sequence ID" value="GBN58395.1"/>
    <property type="molecule type" value="Genomic_DNA"/>
</dbReference>
<name>A0A4Y2Q2K8_ARAVE</name>
<evidence type="ECO:0000313" key="1">
    <source>
        <dbReference type="EMBL" id="GBN58395.1"/>
    </source>
</evidence>
<dbReference type="OrthoDB" id="411871at2759"/>